<dbReference type="GO" id="GO:0030425">
    <property type="term" value="C:dendrite"/>
    <property type="evidence" value="ECO:0007669"/>
    <property type="project" value="UniProtKB-ARBA"/>
</dbReference>
<organism evidence="16 17">
    <name type="scientific">Odynerus spinipes</name>
    <dbReference type="NCBI Taxonomy" id="1348599"/>
    <lineage>
        <taxon>Eukaryota</taxon>
        <taxon>Metazoa</taxon>
        <taxon>Ecdysozoa</taxon>
        <taxon>Arthropoda</taxon>
        <taxon>Hexapoda</taxon>
        <taxon>Insecta</taxon>
        <taxon>Pterygota</taxon>
        <taxon>Neoptera</taxon>
        <taxon>Endopterygota</taxon>
        <taxon>Hymenoptera</taxon>
        <taxon>Apocrita</taxon>
        <taxon>Aculeata</taxon>
        <taxon>Vespoidea</taxon>
        <taxon>Vespidae</taxon>
        <taxon>Eumeninae</taxon>
        <taxon>Odynerus</taxon>
    </lineage>
</organism>
<dbReference type="Pfam" id="PF00169">
    <property type="entry name" value="PH"/>
    <property type="match status" value="1"/>
</dbReference>
<dbReference type="GO" id="GO:0005524">
    <property type="term" value="F:ATP binding"/>
    <property type="evidence" value="ECO:0007669"/>
    <property type="project" value="UniProtKB-UniRule"/>
</dbReference>
<dbReference type="GO" id="GO:0040012">
    <property type="term" value="P:regulation of locomotion"/>
    <property type="evidence" value="ECO:0007669"/>
    <property type="project" value="UniProtKB-ARBA"/>
</dbReference>
<dbReference type="Pfam" id="PF00498">
    <property type="entry name" value="FHA"/>
    <property type="match status" value="1"/>
</dbReference>
<dbReference type="InterPro" id="IPR001849">
    <property type="entry name" value="PH_domain"/>
</dbReference>
<dbReference type="CDD" id="cd22705">
    <property type="entry name" value="FHA_KIF1"/>
    <property type="match status" value="1"/>
</dbReference>
<name>A0AAD9VLK4_9HYME</name>
<evidence type="ECO:0000256" key="4">
    <source>
        <dbReference type="ARBA" id="ARBA00022701"/>
    </source>
</evidence>
<feature type="compositionally biased region" description="Basic and acidic residues" evidence="13">
    <location>
        <begin position="593"/>
        <end position="603"/>
    </location>
</feature>
<dbReference type="Pfam" id="PF12423">
    <property type="entry name" value="KIF1B"/>
    <property type="match status" value="1"/>
</dbReference>
<dbReference type="Gene3D" id="3.40.850.10">
    <property type="entry name" value="Kinesin motor domain"/>
    <property type="match status" value="1"/>
</dbReference>
<dbReference type="CDD" id="cd01233">
    <property type="entry name" value="PH_KIFIA_KIFIB"/>
    <property type="match status" value="1"/>
</dbReference>
<evidence type="ECO:0000256" key="1">
    <source>
        <dbReference type="ARBA" id="ARBA00004245"/>
    </source>
</evidence>
<feature type="region of interest" description="Disordered" evidence="13">
    <location>
        <begin position="961"/>
        <end position="985"/>
    </location>
</feature>
<dbReference type="Gene3D" id="2.60.200.20">
    <property type="match status" value="1"/>
</dbReference>
<evidence type="ECO:0000259" key="14">
    <source>
        <dbReference type="PROSITE" id="PS50003"/>
    </source>
</evidence>
<proteinExistence type="inferred from homology"/>
<dbReference type="InterPro" id="IPR049780">
    <property type="entry name" value="PH_KIFIA_KIFIB"/>
</dbReference>
<feature type="region of interest" description="Disordered" evidence="13">
    <location>
        <begin position="593"/>
        <end position="612"/>
    </location>
</feature>
<dbReference type="FunFam" id="2.30.29.30:FF:000204">
    <property type="entry name" value="kinesin-like protein unc-104 isoform X6"/>
    <property type="match status" value="1"/>
</dbReference>
<reference evidence="16" key="2">
    <citation type="journal article" date="2023" name="Commun. Biol.">
        <title>Intrasexual cuticular hydrocarbon dimorphism in a wasp sheds light on hydrocarbon biosynthesis genes in Hymenoptera.</title>
        <authorList>
            <person name="Moris V.C."/>
            <person name="Podsiadlowski L."/>
            <person name="Martin S."/>
            <person name="Oeyen J.P."/>
            <person name="Donath A."/>
            <person name="Petersen M."/>
            <person name="Wilbrandt J."/>
            <person name="Misof B."/>
            <person name="Liedtke D."/>
            <person name="Thamm M."/>
            <person name="Scheiner R."/>
            <person name="Schmitt T."/>
            <person name="Niehuis O."/>
        </authorList>
    </citation>
    <scope>NUCLEOTIDE SEQUENCE</scope>
    <source>
        <strain evidence="16">GBR_01_08_01A</strain>
    </source>
</reference>
<dbReference type="SUPFAM" id="SSF49879">
    <property type="entry name" value="SMAD/FHA domain"/>
    <property type="match status" value="1"/>
</dbReference>
<reference evidence="16" key="1">
    <citation type="submission" date="2021-08" db="EMBL/GenBank/DDBJ databases">
        <authorList>
            <person name="Misof B."/>
            <person name="Oliver O."/>
            <person name="Podsiadlowski L."/>
            <person name="Donath A."/>
            <person name="Peters R."/>
            <person name="Mayer C."/>
            <person name="Rust J."/>
            <person name="Gunkel S."/>
            <person name="Lesny P."/>
            <person name="Martin S."/>
            <person name="Oeyen J.P."/>
            <person name="Petersen M."/>
            <person name="Panagiotis P."/>
            <person name="Wilbrandt J."/>
            <person name="Tanja T."/>
        </authorList>
    </citation>
    <scope>NUCLEOTIDE SEQUENCE</scope>
    <source>
        <strain evidence="16">GBR_01_08_01A</strain>
        <tissue evidence="16">Thorax + abdomen</tissue>
    </source>
</reference>
<evidence type="ECO:0000256" key="9">
    <source>
        <dbReference type="ARBA" id="ARBA00023212"/>
    </source>
</evidence>
<dbReference type="GO" id="GO:0021700">
    <property type="term" value="P:developmental maturation"/>
    <property type="evidence" value="ECO:0007669"/>
    <property type="project" value="UniProtKB-ARBA"/>
</dbReference>
<keyword evidence="4" id="KW-0493">Microtubule</keyword>
<dbReference type="GO" id="GO:0051960">
    <property type="term" value="P:regulation of nervous system development"/>
    <property type="evidence" value="ECO:0007669"/>
    <property type="project" value="UniProtKB-ARBA"/>
</dbReference>
<keyword evidence="6 11" id="KW-0067">ATP-binding</keyword>
<dbReference type="InterPro" id="IPR036961">
    <property type="entry name" value="Kinesin_motor_dom_sf"/>
</dbReference>
<dbReference type="GO" id="GO:1904115">
    <property type="term" value="C:axon cytoplasm"/>
    <property type="evidence" value="ECO:0007669"/>
    <property type="project" value="GOC"/>
</dbReference>
<dbReference type="PROSITE" id="PS00411">
    <property type="entry name" value="KINESIN_MOTOR_1"/>
    <property type="match status" value="1"/>
</dbReference>
<dbReference type="InterPro" id="IPR022164">
    <property type="entry name" value="Kinesin-like"/>
</dbReference>
<keyword evidence="17" id="KW-1185">Reference proteome</keyword>
<dbReference type="GO" id="GO:0048490">
    <property type="term" value="P:anterograde synaptic vesicle transport"/>
    <property type="evidence" value="ECO:0007669"/>
    <property type="project" value="UniProtKB-ARBA"/>
</dbReference>
<evidence type="ECO:0000256" key="8">
    <source>
        <dbReference type="ARBA" id="ARBA00023175"/>
    </source>
</evidence>
<keyword evidence="8 11" id="KW-0505">Motor protein</keyword>
<dbReference type="InterPro" id="IPR011993">
    <property type="entry name" value="PH-like_dom_sf"/>
</dbReference>
<evidence type="ECO:0000256" key="6">
    <source>
        <dbReference type="ARBA" id="ARBA00022840"/>
    </source>
</evidence>
<keyword evidence="5 11" id="KW-0547">Nucleotide-binding</keyword>
<dbReference type="Gene3D" id="6.10.250.2520">
    <property type="match status" value="1"/>
</dbReference>
<dbReference type="SUPFAM" id="SSF52540">
    <property type="entry name" value="P-loop containing nucleoside triphosphate hydrolases"/>
    <property type="match status" value="1"/>
</dbReference>
<comment type="subcellular location">
    <subcellularLocation>
        <location evidence="1">Cytoplasm</location>
        <location evidence="1">Cytoskeleton</location>
    </subcellularLocation>
</comment>
<dbReference type="Pfam" id="PF16183">
    <property type="entry name" value="Kinesin_assoc"/>
    <property type="match status" value="1"/>
</dbReference>
<feature type="compositionally biased region" description="Polar residues" evidence="13">
    <location>
        <begin position="1675"/>
        <end position="1696"/>
    </location>
</feature>
<feature type="coiled-coil region" evidence="12">
    <location>
        <begin position="632"/>
        <end position="681"/>
    </location>
</feature>
<dbReference type="CDD" id="cd01365">
    <property type="entry name" value="KISc_KIF1A_KIF1B"/>
    <property type="match status" value="1"/>
</dbReference>
<dbReference type="PANTHER" id="PTHR47117">
    <property type="entry name" value="STAR-RELATED LIPID TRANSFER PROTEIN 9"/>
    <property type="match status" value="1"/>
</dbReference>
<evidence type="ECO:0000256" key="12">
    <source>
        <dbReference type="SAM" id="Coils"/>
    </source>
</evidence>
<feature type="domain" description="Kinesin motor" evidence="15">
    <location>
        <begin position="3"/>
        <end position="349"/>
    </location>
</feature>
<evidence type="ECO:0000313" key="17">
    <source>
        <dbReference type="Proteomes" id="UP001258017"/>
    </source>
</evidence>
<evidence type="ECO:0000259" key="15">
    <source>
        <dbReference type="PROSITE" id="PS50067"/>
    </source>
</evidence>
<dbReference type="InterPro" id="IPR027417">
    <property type="entry name" value="P-loop_NTPase"/>
</dbReference>
<comment type="function">
    <text evidence="10">Required for presynaptic maturation, has a role in axonal transport of dense-core vesicles carrying synaptic vesicle precursors, components required for the morphological transformation of axonal growth cones to mature boutons.</text>
</comment>
<dbReference type="PANTHER" id="PTHR47117:SF10">
    <property type="entry name" value="KINESIN-LIKE PROTEIN KIF1B"/>
    <property type="match status" value="1"/>
</dbReference>
<protein>
    <recommendedName>
        <fullName evidence="2">Kinesin-like protein unc-104</fullName>
    </recommendedName>
</protein>
<dbReference type="InterPro" id="IPR022140">
    <property type="entry name" value="Kinesin-like_KIF1-typ"/>
</dbReference>
<evidence type="ECO:0000256" key="5">
    <source>
        <dbReference type="ARBA" id="ARBA00022741"/>
    </source>
</evidence>
<comment type="caution">
    <text evidence="16">The sequence shown here is derived from an EMBL/GenBank/DDBJ whole genome shotgun (WGS) entry which is preliminary data.</text>
</comment>
<dbReference type="PROSITE" id="PS50003">
    <property type="entry name" value="PH_DOMAIN"/>
    <property type="match status" value="1"/>
</dbReference>
<dbReference type="SMART" id="SM00233">
    <property type="entry name" value="PH"/>
    <property type="match status" value="1"/>
</dbReference>
<dbReference type="Gene3D" id="2.30.29.30">
    <property type="entry name" value="Pleckstrin-homology domain (PH domain)/Phosphotyrosine-binding domain (PTB)"/>
    <property type="match status" value="1"/>
</dbReference>
<dbReference type="InterPro" id="IPR019821">
    <property type="entry name" value="Kinesin_motor_CS"/>
</dbReference>
<dbReference type="Pfam" id="PF00225">
    <property type="entry name" value="Kinesin"/>
    <property type="match status" value="1"/>
</dbReference>
<dbReference type="GO" id="GO:0008017">
    <property type="term" value="F:microtubule binding"/>
    <property type="evidence" value="ECO:0007669"/>
    <property type="project" value="InterPro"/>
</dbReference>
<dbReference type="InterPro" id="IPR032405">
    <property type="entry name" value="Kinesin_assoc"/>
</dbReference>
<dbReference type="FunFam" id="3.40.850.10:FF:000004">
    <property type="entry name" value="Kinesin-like protein isoform 2"/>
    <property type="match status" value="1"/>
</dbReference>
<evidence type="ECO:0000256" key="7">
    <source>
        <dbReference type="ARBA" id="ARBA00023054"/>
    </source>
</evidence>
<feature type="region of interest" description="Disordered" evidence="13">
    <location>
        <begin position="1675"/>
        <end position="1697"/>
    </location>
</feature>
<keyword evidence="3" id="KW-0963">Cytoplasm</keyword>
<dbReference type="FunFam" id="2.60.200.20:FF:000001">
    <property type="entry name" value="Kinesin family member 1B"/>
    <property type="match status" value="1"/>
</dbReference>
<evidence type="ECO:0000256" key="2">
    <source>
        <dbReference type="ARBA" id="ARBA00020751"/>
    </source>
</evidence>
<gene>
    <name evidence="16" type="ORF">KPH14_008221</name>
</gene>
<evidence type="ECO:0000256" key="10">
    <source>
        <dbReference type="ARBA" id="ARBA00056070"/>
    </source>
</evidence>
<dbReference type="Pfam" id="PF12473">
    <property type="entry name" value="DUF3694"/>
    <property type="match status" value="1"/>
</dbReference>
<dbReference type="InterPro" id="IPR008984">
    <property type="entry name" value="SMAD_FHA_dom_sf"/>
</dbReference>
<dbReference type="GO" id="GO:0010975">
    <property type="term" value="P:regulation of neuron projection development"/>
    <property type="evidence" value="ECO:0007669"/>
    <property type="project" value="UniProtKB-ARBA"/>
</dbReference>
<dbReference type="InterPro" id="IPR000253">
    <property type="entry name" value="FHA_dom"/>
</dbReference>
<feature type="coiled-coil region" evidence="12">
    <location>
        <begin position="357"/>
        <end position="384"/>
    </location>
</feature>
<dbReference type="PRINTS" id="PR00380">
    <property type="entry name" value="KINESINHEAVY"/>
</dbReference>
<dbReference type="PROSITE" id="PS50067">
    <property type="entry name" value="KINESIN_MOTOR_2"/>
    <property type="match status" value="1"/>
</dbReference>
<keyword evidence="9" id="KW-0206">Cytoskeleton</keyword>
<dbReference type="GO" id="GO:0005874">
    <property type="term" value="C:microtubule"/>
    <property type="evidence" value="ECO:0007669"/>
    <property type="project" value="UniProtKB-KW"/>
</dbReference>
<accession>A0AAD9VLK4</accession>
<evidence type="ECO:0000256" key="11">
    <source>
        <dbReference type="PROSITE-ProRule" id="PRU00283"/>
    </source>
</evidence>
<comment type="similarity">
    <text evidence="11">Belongs to the TRAFAC class myosin-kinesin ATPase superfamily. Kinesin family.</text>
</comment>
<feature type="domain" description="PH" evidence="14">
    <location>
        <begin position="1559"/>
        <end position="1657"/>
    </location>
</feature>
<dbReference type="GO" id="GO:0003777">
    <property type="term" value="F:microtubule motor activity"/>
    <property type="evidence" value="ECO:0007669"/>
    <property type="project" value="InterPro"/>
</dbReference>
<dbReference type="GO" id="GO:0098793">
    <property type="term" value="C:presynapse"/>
    <property type="evidence" value="ECO:0007669"/>
    <property type="project" value="UniProtKB-ARBA"/>
</dbReference>
<dbReference type="GO" id="GO:0008582">
    <property type="term" value="P:regulation of synaptic assembly at neuromuscular junction"/>
    <property type="evidence" value="ECO:0007669"/>
    <property type="project" value="UniProtKB-ARBA"/>
</dbReference>
<evidence type="ECO:0000313" key="16">
    <source>
        <dbReference type="EMBL" id="KAK2579256.1"/>
    </source>
</evidence>
<feature type="binding site" evidence="11">
    <location>
        <begin position="97"/>
        <end position="104"/>
    </location>
    <ligand>
        <name>ATP</name>
        <dbReference type="ChEBI" id="CHEBI:30616"/>
    </ligand>
</feature>
<keyword evidence="7 12" id="KW-0175">Coiled coil</keyword>
<evidence type="ECO:0000256" key="3">
    <source>
        <dbReference type="ARBA" id="ARBA00022490"/>
    </source>
</evidence>
<sequence length="1711" mass="195148">MSSVKVAVRVRPFNNREISREAQCIIEMTGNTTSIVNPKAPAGSKDAVKSFNYDYSYFSMDPNDVNYSSQIMVYKDIGEEMLEHAFEGYNVCIFAYGQTGAGKSYTMMGKQEEGQEGIIPQICKDLFRKISRNSSDQLKYSVEVSYMEIYCERVRDLLNPKNKGNLRVREHPLLGPYVEDLSKLAVMSYQDIHDLIDEGNKARTVAATNMNETSSRSHAVFTIFFTQQRQDSTTGLATEKVSKISLVDLAGSERADSTGAKGTRLKEGANINKSLTTLGKVISALAEIATKKKKKADFIPYRDSVLTWLLRENLGGNSKTAMIAAVSPADINYDETLSTLRYADRAKQIVCKAIVNEDANAKLIRELKEEIQKLRELLKQEGIDVQEGPDGKVTYEKKEPRDEIIRTNKREDDYKESRSRIPSHTTSTIAEEAVDQLQASEKLIAELNETWEEKLKRTESIRLQREAVFAEMGVAVKEDGVTVGVFSPKKTPHLVNLNEDPLMSECLIYYIKDGFTRIGSADANIPQDIQLCGPHILSEHCVFENHEGVITLMPKKDALIYVNGREITEPILLKTGSRVILGKNHVFRFNHPDQVRERREKSSPAETPGNGETVDWNFAQIELLEKQGIDLKLEMEKRLLVLEEQFRKEKEEADQFFEEQRKNYEARIDALQKQVEEQSMTMSMYSSYTPEDFNNTEEDIFESNWTERDFQLAAWAFRKWKYHQFTSLRDDLWGNAIFLKEANAISVELKKKVQFQFTLLTDTLYSPLPVDLLPTMEDEDEEERPFPRTIVAVEVQDTKNGATHYWTLEKLRQRLELMREMYHNEAELSPTSPDFNIETITGGDPFYDRFPWFRMVGRSFVYLSNLMYPVPLIHKVAIVNEKGDVKGYLRVAVQAVVGEENSEYSSGVRQSARISFEDDLFGGQKHNKRNTLLAQTLEKNRQMILNDDRVIGHNELHKDLKDEDDIGDADSGRGDSSVSSDMKEEDLPDHLQIGAEFTFRVTVLQAMGICTEYADIFCQFNFLHRHDEAFSTEPVKNTSKGNPPGFYHVQNITVTVTKSFLEYLKSQPIVFEIFGHYQQHPLHKDAKLDYVRQPPKRMLPPSIPISQPVRSPKFGSVLPSPSTSHIHAKYDVLVWFEICELAPNGEYVPSVVDHSDDLPCRGLFLLHQGIQRRIRITIVHEPASELRWKDVRELVVGRIRNTPEPEEEDNDSSVLSLGLFPGEYLEVPGDDRCMFRFEAAWDSSLHNSALLNRVTSYGEQIFMTISAYLELENCGRPAIITKDLSMIIYGRDARVGPRSLKHLFSGSYRNQEANRLSGVYELVLRRSSEAGVQRRQRRVLDTSSTYVRGEENLHGWRPRGDSLIFDHQWELEKLTRLEEVERVRHTLLLREKLGIDKIPMCNKPLHDFTKSEKEVCNMVAKATNESHASPVKLKRSTSKDVYEPWEMTDRERELATKYIKLIQGRIPSKEPIMLSDVSPGEDTMGDMSASMLSSVLSSSSQELSSPERAKLQELQESILASETMGQSCTAPAPMGSSSPSKENLVLYVPEVEEIRISPVIARKGYLNVLEHKTNGWKKRWVAVRRPYVLIFREEKDPVERALINLATAQVEYSEDQLAMVKVPNTFSVVTKHRGYLLQTLGDKEVYDWLYAINPLLAGQIRSKLARKGPLTRSLNNISPTGLTSAPEQQTNQTNSHRVIVAIKERRRRGIR</sequence>
<dbReference type="Proteomes" id="UP001258017">
    <property type="component" value="Unassembled WGS sequence"/>
</dbReference>
<evidence type="ECO:0000256" key="13">
    <source>
        <dbReference type="SAM" id="MobiDB-lite"/>
    </source>
</evidence>
<dbReference type="InterPro" id="IPR001752">
    <property type="entry name" value="Kinesin_motor_dom"/>
</dbReference>
<dbReference type="SUPFAM" id="SSF50729">
    <property type="entry name" value="PH domain-like"/>
    <property type="match status" value="1"/>
</dbReference>
<dbReference type="EMBL" id="JAIFRP010000096">
    <property type="protein sequence ID" value="KAK2579256.1"/>
    <property type="molecule type" value="Genomic_DNA"/>
</dbReference>
<dbReference type="GO" id="GO:0016192">
    <property type="term" value="P:vesicle-mediated transport"/>
    <property type="evidence" value="ECO:0007669"/>
    <property type="project" value="UniProtKB-ARBA"/>
</dbReference>
<dbReference type="GO" id="GO:0051222">
    <property type="term" value="P:positive regulation of protein transport"/>
    <property type="evidence" value="ECO:0007669"/>
    <property type="project" value="UniProtKB-ARBA"/>
</dbReference>
<dbReference type="SMART" id="SM00129">
    <property type="entry name" value="KISc"/>
    <property type="match status" value="1"/>
</dbReference>